<keyword evidence="2" id="KW-0004">4Fe-4S</keyword>
<dbReference type="NCBIfam" id="NF009895">
    <property type="entry name" value="PRK13352.1"/>
    <property type="match status" value="1"/>
</dbReference>
<keyword evidence="8" id="KW-0456">Lyase</keyword>
<evidence type="ECO:0000256" key="6">
    <source>
        <dbReference type="ARBA" id="ARBA00023004"/>
    </source>
</evidence>
<evidence type="ECO:0000256" key="5">
    <source>
        <dbReference type="ARBA" id="ARBA00022833"/>
    </source>
</evidence>
<dbReference type="InterPro" id="IPR038521">
    <property type="entry name" value="ThiC/Bza_core_dom"/>
</dbReference>
<dbReference type="AlphaFoldDB" id="A0A8J7W5Y4"/>
<keyword evidence="10" id="KW-1185">Reference proteome</keyword>
<keyword evidence="4" id="KW-0479">Metal-binding</keyword>
<organism evidence="9 10">
    <name type="scientific">Methanocalculus chunghsingensis</name>
    <dbReference type="NCBI Taxonomy" id="156457"/>
    <lineage>
        <taxon>Archaea</taxon>
        <taxon>Methanobacteriati</taxon>
        <taxon>Methanobacteriota</taxon>
        <taxon>Stenosarchaea group</taxon>
        <taxon>Methanomicrobia</taxon>
        <taxon>Methanomicrobiales</taxon>
        <taxon>Methanocalculaceae</taxon>
        <taxon>Methanocalculus</taxon>
    </lineage>
</organism>
<dbReference type="PANTHER" id="PTHR30557">
    <property type="entry name" value="THIAMINE BIOSYNTHESIS PROTEIN THIC"/>
    <property type="match status" value="1"/>
</dbReference>
<dbReference type="InterPro" id="IPR002817">
    <property type="entry name" value="ThiC/BzaA/B"/>
</dbReference>
<keyword evidence="7" id="KW-0411">Iron-sulfur</keyword>
<reference evidence="9" key="1">
    <citation type="submission" date="2014-12" db="EMBL/GenBank/DDBJ databases">
        <authorList>
            <person name="Huang H.-H."/>
            <person name="Chen S.-C."/>
            <person name="Lai M.-C."/>
        </authorList>
    </citation>
    <scope>NUCLEOTIDE SEQUENCE</scope>
    <source>
        <strain evidence="9">K1F9705b</strain>
    </source>
</reference>
<gene>
    <name evidence="9" type="ORF">RJ53_05140</name>
</gene>
<keyword evidence="6" id="KW-0408">Iron</keyword>
<dbReference type="Pfam" id="PF01964">
    <property type="entry name" value="ThiC_Rad_SAM"/>
    <property type="match status" value="1"/>
</dbReference>
<name>A0A8J7W5Y4_9EURY</name>
<dbReference type="GO" id="GO:0046872">
    <property type="term" value="F:metal ion binding"/>
    <property type="evidence" value="ECO:0007669"/>
    <property type="project" value="UniProtKB-KW"/>
</dbReference>
<keyword evidence="3" id="KW-0949">S-adenosyl-L-methionine</keyword>
<evidence type="ECO:0000256" key="4">
    <source>
        <dbReference type="ARBA" id="ARBA00022723"/>
    </source>
</evidence>
<comment type="cofactor">
    <cofactor evidence="1">
        <name>[4Fe-4S] cluster</name>
        <dbReference type="ChEBI" id="CHEBI:49883"/>
    </cofactor>
</comment>
<accession>A0A8J7W5Y4</accession>
<dbReference type="EMBL" id="JWHL01000006">
    <property type="protein sequence ID" value="MBR1368924.1"/>
    <property type="molecule type" value="Genomic_DNA"/>
</dbReference>
<protein>
    <recommendedName>
        <fullName evidence="11">Phosphomethylpyrimidine synthase ThiC</fullName>
    </recommendedName>
</protein>
<dbReference type="Gene3D" id="3.20.20.540">
    <property type="entry name" value="Radical SAM ThiC family, central domain"/>
    <property type="match status" value="1"/>
</dbReference>
<evidence type="ECO:0000256" key="8">
    <source>
        <dbReference type="ARBA" id="ARBA00023239"/>
    </source>
</evidence>
<evidence type="ECO:0000256" key="2">
    <source>
        <dbReference type="ARBA" id="ARBA00022485"/>
    </source>
</evidence>
<dbReference type="PANTHER" id="PTHR30557:SF1">
    <property type="entry name" value="PHOSPHOMETHYLPYRIMIDINE SYNTHASE, CHLOROPLASTIC"/>
    <property type="match status" value="1"/>
</dbReference>
<dbReference type="GO" id="GO:0051539">
    <property type="term" value="F:4 iron, 4 sulfur cluster binding"/>
    <property type="evidence" value="ECO:0007669"/>
    <property type="project" value="UniProtKB-KW"/>
</dbReference>
<evidence type="ECO:0000313" key="10">
    <source>
        <dbReference type="Proteomes" id="UP000730161"/>
    </source>
</evidence>
<evidence type="ECO:0000256" key="7">
    <source>
        <dbReference type="ARBA" id="ARBA00023014"/>
    </source>
</evidence>
<evidence type="ECO:0000313" key="9">
    <source>
        <dbReference type="EMBL" id="MBR1368924.1"/>
    </source>
</evidence>
<evidence type="ECO:0000256" key="3">
    <source>
        <dbReference type="ARBA" id="ARBA00022691"/>
    </source>
</evidence>
<dbReference type="Proteomes" id="UP000730161">
    <property type="component" value="Unassembled WGS sequence"/>
</dbReference>
<proteinExistence type="predicted"/>
<comment type="caution">
    <text evidence="9">The sequence shown here is derived from an EMBL/GenBank/DDBJ whole genome shotgun (WGS) entry which is preliminary data.</text>
</comment>
<evidence type="ECO:0000256" key="1">
    <source>
        <dbReference type="ARBA" id="ARBA00001966"/>
    </source>
</evidence>
<dbReference type="GO" id="GO:0009228">
    <property type="term" value="P:thiamine biosynthetic process"/>
    <property type="evidence" value="ECO:0007669"/>
    <property type="project" value="InterPro"/>
</dbReference>
<dbReference type="GO" id="GO:0016829">
    <property type="term" value="F:lyase activity"/>
    <property type="evidence" value="ECO:0007669"/>
    <property type="project" value="UniProtKB-KW"/>
</dbReference>
<keyword evidence="5" id="KW-0862">Zinc</keyword>
<sequence length="412" mass="43790">MGTIIEEAREERIAPAVMAAAEREELDPYDLIQNIAQGRTTVMVGKKRAVGIGKGFTTKVNVNIGTSTVRSDLAAELRKAAVAGRYGADTLTDLSMGGGIREIRSAILRETALPLTTVPIYQAVVDAGGIDCLSADDLIDTFRAHAAEGVSSCVLHMTDQKTLSALGRSQRILGVVSKGGSMTAAYMLHTGRENPFLEYFDEVVEIARRHEIVISLGNTMRGGSIVDGGDAAATVERKQNIEIAGRCHEHGVQVIIEGCGGHVRIDRIPFCVQLYKDACPYPLFVAGPLATDRAVGHDQIAGAIGASIAVSAGADYLCAITPAEHIGLPTEEEVVEGLIAFKIAAHIGDTVRIGSDYLDAELSACRAELDWKGQIGKAIDPDGLSTRIPDEGPCSMCGEYCAIKIMRESLSR</sequence>
<evidence type="ECO:0008006" key="11">
    <source>
        <dbReference type="Google" id="ProtNLM"/>
    </source>
</evidence>